<dbReference type="RefSeq" id="WP_128354023.1">
    <property type="nucleotide sequence ID" value="NZ_CP022987.1"/>
</dbReference>
<evidence type="ECO:0000313" key="2">
    <source>
        <dbReference type="EMBL" id="QAA92971.1"/>
    </source>
</evidence>
<dbReference type="InterPro" id="IPR000792">
    <property type="entry name" value="Tscrpt_reg_LuxR_C"/>
</dbReference>
<evidence type="ECO:0000313" key="3">
    <source>
        <dbReference type="Proteomes" id="UP000283474"/>
    </source>
</evidence>
<dbReference type="Proteomes" id="UP000283474">
    <property type="component" value="Chromosome"/>
</dbReference>
<dbReference type="SUPFAM" id="SSF52172">
    <property type="entry name" value="CheY-like"/>
    <property type="match status" value="1"/>
</dbReference>
<dbReference type="GO" id="GO:0003677">
    <property type="term" value="F:DNA binding"/>
    <property type="evidence" value="ECO:0007669"/>
    <property type="project" value="InterPro"/>
</dbReference>
<evidence type="ECO:0000259" key="1">
    <source>
        <dbReference type="PROSITE" id="PS50043"/>
    </source>
</evidence>
<accession>A0A410G9M8</accession>
<keyword evidence="3" id="KW-1185">Reference proteome</keyword>
<protein>
    <recommendedName>
        <fullName evidence="1">HTH luxR-type domain-containing protein</fullName>
    </recommendedName>
</protein>
<dbReference type="OrthoDB" id="9816469at2"/>
<proteinExistence type="predicted"/>
<dbReference type="SUPFAM" id="SSF46894">
    <property type="entry name" value="C-terminal effector domain of the bipartite response regulators"/>
    <property type="match status" value="1"/>
</dbReference>
<dbReference type="PANTHER" id="PTHR45566">
    <property type="entry name" value="HTH-TYPE TRANSCRIPTIONAL REGULATOR YHJB-RELATED"/>
    <property type="match status" value="1"/>
</dbReference>
<dbReference type="PROSITE" id="PS50043">
    <property type="entry name" value="HTH_LUXR_2"/>
    <property type="match status" value="1"/>
</dbReference>
<organism evidence="2 3">
    <name type="scientific">Pollutimonas thiosulfatoxidans</name>
    <dbReference type="NCBI Taxonomy" id="2028345"/>
    <lineage>
        <taxon>Bacteria</taxon>
        <taxon>Pseudomonadati</taxon>
        <taxon>Pseudomonadota</taxon>
        <taxon>Betaproteobacteria</taxon>
        <taxon>Burkholderiales</taxon>
        <taxon>Alcaligenaceae</taxon>
        <taxon>Pollutimonas</taxon>
    </lineage>
</organism>
<dbReference type="GO" id="GO:0006355">
    <property type="term" value="P:regulation of DNA-templated transcription"/>
    <property type="evidence" value="ECO:0007669"/>
    <property type="project" value="InterPro"/>
</dbReference>
<dbReference type="PRINTS" id="PR00038">
    <property type="entry name" value="HTHLUXR"/>
</dbReference>
<dbReference type="CDD" id="cd06170">
    <property type="entry name" value="LuxR_C_like"/>
    <property type="match status" value="1"/>
</dbReference>
<name>A0A410G9M8_9BURK</name>
<dbReference type="PROSITE" id="PS00622">
    <property type="entry name" value="HTH_LUXR_1"/>
    <property type="match status" value="1"/>
</dbReference>
<dbReference type="PANTHER" id="PTHR45566:SF1">
    <property type="entry name" value="HTH-TYPE TRANSCRIPTIONAL REGULATOR YHJB-RELATED"/>
    <property type="match status" value="1"/>
</dbReference>
<feature type="domain" description="HTH luxR-type" evidence="1">
    <location>
        <begin position="159"/>
        <end position="217"/>
    </location>
</feature>
<dbReference type="Gene3D" id="1.10.10.10">
    <property type="entry name" value="Winged helix-like DNA-binding domain superfamily/Winged helix DNA-binding domain"/>
    <property type="match status" value="1"/>
</dbReference>
<dbReference type="Pfam" id="PF00196">
    <property type="entry name" value="GerE"/>
    <property type="match status" value="1"/>
</dbReference>
<dbReference type="InterPro" id="IPR036388">
    <property type="entry name" value="WH-like_DNA-bd_sf"/>
</dbReference>
<dbReference type="KEGG" id="pus:CKA81_03250"/>
<gene>
    <name evidence="2" type="ORF">CKA81_03250</name>
</gene>
<dbReference type="InterPro" id="IPR011006">
    <property type="entry name" value="CheY-like_superfamily"/>
</dbReference>
<sequence length="221" mass="23913">MAAPTKKLIIIADDHPCIREALERIVKELHGGTTVYTATNSAELWPLAEKRLSEASELLLADVSFPAEAAAASESNAGNVPLVVVSTEQHGITANWFVALEGDTPEQTGSAGIEVALSQHEAVLELIRTLNDTANNGQKALPEPIKEVPAAEELMRLGLTLRQAEVLQLMAEGLTNKEIARRLAVSEWTVRHHVSSILERLEVSNRGRAATFAHQFTGGMR</sequence>
<dbReference type="SMART" id="SM00421">
    <property type="entry name" value="HTH_LUXR"/>
    <property type="match status" value="1"/>
</dbReference>
<reference evidence="2 3" key="1">
    <citation type="submission" date="2017-08" db="EMBL/GenBank/DDBJ databases">
        <authorList>
            <person name="Park S.-J."/>
            <person name="Kim H."/>
        </authorList>
    </citation>
    <scope>NUCLEOTIDE SEQUENCE [LARGE SCALE GENOMIC DNA]</scope>
    <source>
        <strain evidence="3">ye3</strain>
    </source>
</reference>
<dbReference type="EMBL" id="CP022987">
    <property type="protein sequence ID" value="QAA92971.1"/>
    <property type="molecule type" value="Genomic_DNA"/>
</dbReference>
<dbReference type="Gene3D" id="3.40.50.2300">
    <property type="match status" value="1"/>
</dbReference>
<dbReference type="InterPro" id="IPR051015">
    <property type="entry name" value="EvgA-like"/>
</dbReference>
<dbReference type="InterPro" id="IPR016032">
    <property type="entry name" value="Sig_transdc_resp-reg_C-effctor"/>
</dbReference>
<dbReference type="AlphaFoldDB" id="A0A410G9M8"/>